<keyword evidence="1" id="KW-1133">Transmembrane helix</keyword>
<feature type="transmembrane region" description="Helical" evidence="1">
    <location>
        <begin position="58"/>
        <end position="76"/>
    </location>
</feature>
<reference evidence="2 3" key="1">
    <citation type="submission" date="2020-07" db="EMBL/GenBank/DDBJ databases">
        <title>Sequencing the genomes of 1000 actinobacteria strains.</title>
        <authorList>
            <person name="Klenk H.-P."/>
        </authorList>
    </citation>
    <scope>NUCLEOTIDE SEQUENCE [LARGE SCALE GENOMIC DNA]</scope>
    <source>
        <strain evidence="2 3">DSM 23737</strain>
    </source>
</reference>
<evidence type="ECO:0000313" key="2">
    <source>
        <dbReference type="EMBL" id="MBA8829746.1"/>
    </source>
</evidence>
<comment type="caution">
    <text evidence="2">The sequence shown here is derived from an EMBL/GenBank/DDBJ whole genome shotgun (WGS) entry which is preliminary data.</text>
</comment>
<proteinExistence type="predicted"/>
<sequence>MSRNLRSSPPRLSLQDINPLGSAGSWELAIVLGLATWSYAVLSTLAGRAAVSHHDQMLLALVLVTLGVVLSIVASAPKNGGFARFDFVLIVSLALGAALLQGNASSGGVPSIATDWGPLALAGVLAGASSFRPQIDQLWAGFVAATVMTVAMAVEGLQSSPTFGVPYFVITAVAPIVIVTIGQSAYTRHAIRSLKAWRLGFEQTREDMRTFVPSKVGRKIGQDFLTEISVDVQPLFARILGSGIITEGDSRMAAAATERIRIRLVGIAHQTWLERLPVTVHDQGRVAERIDVSARAAVTALVNGLAAHGVGDIVIQLTSAEGSQQILTNVTGTHSQPRIALRTQIAPILRVMYVVFANVTVVYEPTKMTLQFDYGVD</sequence>
<keyword evidence="3" id="KW-1185">Reference proteome</keyword>
<dbReference type="EMBL" id="JACGWU010000007">
    <property type="protein sequence ID" value="MBA8829746.1"/>
    <property type="molecule type" value="Genomic_DNA"/>
</dbReference>
<feature type="transmembrane region" description="Helical" evidence="1">
    <location>
        <begin position="28"/>
        <end position="46"/>
    </location>
</feature>
<protein>
    <submittedName>
        <fullName evidence="2">Uncharacterized protein</fullName>
    </submittedName>
</protein>
<keyword evidence="1" id="KW-0472">Membrane</keyword>
<feature type="transmembrane region" description="Helical" evidence="1">
    <location>
        <begin position="164"/>
        <end position="186"/>
    </location>
</feature>
<feature type="transmembrane region" description="Helical" evidence="1">
    <location>
        <begin position="138"/>
        <end position="158"/>
    </location>
</feature>
<keyword evidence="1" id="KW-0812">Transmembrane</keyword>
<evidence type="ECO:0000256" key="1">
    <source>
        <dbReference type="SAM" id="Phobius"/>
    </source>
</evidence>
<name>A0A7W3JV02_9MICO</name>
<dbReference type="Proteomes" id="UP000524237">
    <property type="component" value="Unassembled WGS sequence"/>
</dbReference>
<dbReference type="AlphaFoldDB" id="A0A7W3JV02"/>
<evidence type="ECO:0000313" key="3">
    <source>
        <dbReference type="Proteomes" id="UP000524237"/>
    </source>
</evidence>
<feature type="transmembrane region" description="Helical" evidence="1">
    <location>
        <begin position="82"/>
        <end position="100"/>
    </location>
</feature>
<organism evidence="2 3">
    <name type="scientific">Alpinimonas psychrophila</name>
    <dbReference type="NCBI Taxonomy" id="748908"/>
    <lineage>
        <taxon>Bacteria</taxon>
        <taxon>Bacillati</taxon>
        <taxon>Actinomycetota</taxon>
        <taxon>Actinomycetes</taxon>
        <taxon>Micrococcales</taxon>
        <taxon>Microbacteriaceae</taxon>
        <taxon>Alpinimonas</taxon>
    </lineage>
</organism>
<accession>A0A7W3JV02</accession>
<dbReference type="RefSeq" id="WP_182485175.1">
    <property type="nucleotide sequence ID" value="NZ_JACGWU010000007.1"/>
</dbReference>
<gene>
    <name evidence="2" type="ORF">FB555_001862</name>
</gene>